<dbReference type="GO" id="GO:0005524">
    <property type="term" value="F:ATP binding"/>
    <property type="evidence" value="ECO:0007669"/>
    <property type="project" value="UniProtKB-KW"/>
</dbReference>
<dbReference type="SUPFAM" id="SSF52540">
    <property type="entry name" value="P-loop containing nucleoside triphosphate hydrolases"/>
    <property type="match status" value="1"/>
</dbReference>
<evidence type="ECO:0000256" key="1">
    <source>
        <dbReference type="ARBA" id="ARBA00022448"/>
    </source>
</evidence>
<evidence type="ECO:0000256" key="2">
    <source>
        <dbReference type="ARBA" id="ARBA00022741"/>
    </source>
</evidence>
<feature type="domain" description="ABC transporter" evidence="4">
    <location>
        <begin position="5"/>
        <end position="230"/>
    </location>
</feature>
<dbReference type="InterPro" id="IPR051782">
    <property type="entry name" value="ABC_Transporter_VariousFunc"/>
</dbReference>
<dbReference type="Gene3D" id="3.40.50.300">
    <property type="entry name" value="P-loop containing nucleotide triphosphate hydrolases"/>
    <property type="match status" value="1"/>
</dbReference>
<dbReference type="Pfam" id="PF00005">
    <property type="entry name" value="ABC_tran"/>
    <property type="match status" value="1"/>
</dbReference>
<dbReference type="EMBL" id="RHJS01000002">
    <property type="protein sequence ID" value="RRK30162.1"/>
    <property type="molecule type" value="Genomic_DNA"/>
</dbReference>
<keyword evidence="6" id="KW-1185">Reference proteome</keyword>
<dbReference type="SMART" id="SM00382">
    <property type="entry name" value="AAA"/>
    <property type="match status" value="1"/>
</dbReference>
<evidence type="ECO:0000313" key="5">
    <source>
        <dbReference type="EMBL" id="RRK30162.1"/>
    </source>
</evidence>
<dbReference type="PANTHER" id="PTHR42939:SF3">
    <property type="entry name" value="ABC TRANSPORTER ATP-BINDING COMPONENT"/>
    <property type="match status" value="1"/>
</dbReference>
<dbReference type="RefSeq" id="WP_125126026.1">
    <property type="nucleotide sequence ID" value="NZ_RHJS01000002.1"/>
</dbReference>
<organism evidence="5 6">
    <name type="scientific">Schaedlerella arabinosiphila</name>
    <dbReference type="NCBI Taxonomy" id="2044587"/>
    <lineage>
        <taxon>Bacteria</taxon>
        <taxon>Bacillati</taxon>
        <taxon>Bacillota</taxon>
        <taxon>Clostridia</taxon>
        <taxon>Lachnospirales</taxon>
        <taxon>Lachnospiraceae</taxon>
        <taxon>Schaedlerella</taxon>
    </lineage>
</organism>
<dbReference type="InterPro" id="IPR027417">
    <property type="entry name" value="P-loop_NTPase"/>
</dbReference>
<dbReference type="InterPro" id="IPR017871">
    <property type="entry name" value="ABC_transporter-like_CS"/>
</dbReference>
<dbReference type="PROSITE" id="PS00211">
    <property type="entry name" value="ABC_TRANSPORTER_1"/>
    <property type="match status" value="1"/>
</dbReference>
<dbReference type="PROSITE" id="PS50893">
    <property type="entry name" value="ABC_TRANSPORTER_2"/>
    <property type="match status" value="1"/>
</dbReference>
<comment type="caution">
    <text evidence="5">The sequence shown here is derived from an EMBL/GenBank/DDBJ whole genome shotgun (WGS) entry which is preliminary data.</text>
</comment>
<evidence type="ECO:0000259" key="4">
    <source>
        <dbReference type="PROSITE" id="PS50893"/>
    </source>
</evidence>
<dbReference type="InterPro" id="IPR003439">
    <property type="entry name" value="ABC_transporter-like_ATP-bd"/>
</dbReference>
<proteinExistence type="predicted"/>
<evidence type="ECO:0000313" key="6">
    <source>
        <dbReference type="Proteomes" id="UP000274920"/>
    </source>
</evidence>
<dbReference type="CDD" id="cd03230">
    <property type="entry name" value="ABC_DR_subfamily_A"/>
    <property type="match status" value="1"/>
</dbReference>
<keyword evidence="2" id="KW-0547">Nucleotide-binding</keyword>
<dbReference type="InterPro" id="IPR003593">
    <property type="entry name" value="AAA+_ATPase"/>
</dbReference>
<gene>
    <name evidence="5" type="ORF">EBB54_01290</name>
</gene>
<protein>
    <submittedName>
        <fullName evidence="5">ABC transporter ATP-binding protein</fullName>
    </submittedName>
</protein>
<dbReference type="PANTHER" id="PTHR42939">
    <property type="entry name" value="ABC TRANSPORTER ATP-BINDING PROTEIN ALBC-RELATED"/>
    <property type="match status" value="1"/>
</dbReference>
<evidence type="ECO:0000256" key="3">
    <source>
        <dbReference type="ARBA" id="ARBA00022840"/>
    </source>
</evidence>
<sequence>MASILEVSGLRKSYGNFELNDISFTIQEDCITGFIGANGAGKSTTIYSLLNLVRREAGTITFRGKDISADERLFKDKIGVVFDSSSFYDELTIQEMTSLIAPSYSEWNQRAYQEYLDMFSLQKEHIIGMLSKGMKMKYALALALSHNAELLIMDEPTSGLDPFMRKQFIRILKTYMEAGSRAVFYSTHNTTDLDQSADMLIMIHAGTILFEENKDALLEKFRIVKGDVKLLPDIQPFMLNFDKSNYGFTGITDKAEKIKAAYPEVLIERAAIEDIMLAYIK</sequence>
<keyword evidence="3 5" id="KW-0067">ATP-binding</keyword>
<dbReference type="AlphaFoldDB" id="A0A426DBN4"/>
<keyword evidence="1" id="KW-0813">Transport</keyword>
<dbReference type="GO" id="GO:0016887">
    <property type="term" value="F:ATP hydrolysis activity"/>
    <property type="evidence" value="ECO:0007669"/>
    <property type="project" value="InterPro"/>
</dbReference>
<reference evidence="5" key="1">
    <citation type="submission" date="2018-10" db="EMBL/GenBank/DDBJ databases">
        <title>Schaedlerella arabinophila gen. nov. sp. nov., isolated from the mouse intestinal tract and comparative analysis with the genome of the closely related altered Schaedler flora strain ASF502.</title>
        <authorList>
            <person name="Miyake S."/>
            <person name="Soh M."/>
            <person name="Seedorf H."/>
        </authorList>
    </citation>
    <scope>NUCLEOTIDE SEQUENCE [LARGE SCALE GENOMIC DNA]</scope>
    <source>
        <strain evidence="5">DSM 106076</strain>
    </source>
</reference>
<dbReference type="Proteomes" id="UP000274920">
    <property type="component" value="Unassembled WGS sequence"/>
</dbReference>
<name>A0A426DBN4_9FIRM</name>
<accession>A0A426DBN4</accession>